<dbReference type="SUPFAM" id="SSF46689">
    <property type="entry name" value="Homeodomain-like"/>
    <property type="match status" value="1"/>
</dbReference>
<dbReference type="PANTHER" id="PTHR12374:SF21">
    <property type="entry name" value="SWIRM DOMAIN-CONTAINING PROTEIN FUN19-RELATED"/>
    <property type="match status" value="1"/>
</dbReference>
<feature type="region of interest" description="Disordered" evidence="1">
    <location>
        <begin position="196"/>
        <end position="283"/>
    </location>
</feature>
<feature type="compositionally biased region" description="Polar residues" evidence="1">
    <location>
        <begin position="218"/>
        <end position="228"/>
    </location>
</feature>
<proteinExistence type="predicted"/>
<feature type="compositionally biased region" description="Low complexity" evidence="1">
    <location>
        <begin position="254"/>
        <end position="270"/>
    </location>
</feature>
<dbReference type="Pfam" id="PF04433">
    <property type="entry name" value="SWIRM"/>
    <property type="match status" value="1"/>
</dbReference>
<dbReference type="FunCoup" id="A0A7C8MVU0">
    <property type="interactions" value="88"/>
</dbReference>
<dbReference type="Proteomes" id="UP000481858">
    <property type="component" value="Unassembled WGS sequence"/>
</dbReference>
<dbReference type="AlphaFoldDB" id="A0A7C8MVU0"/>
<protein>
    <recommendedName>
        <fullName evidence="2">SWIRM domain-containing protein</fullName>
    </recommendedName>
</protein>
<reference evidence="3 4" key="1">
    <citation type="submission" date="2019-12" db="EMBL/GenBank/DDBJ databases">
        <title>Draft genome sequence of the ascomycete Xylaria multiplex DSM 110363.</title>
        <authorList>
            <person name="Buettner E."/>
            <person name="Kellner H."/>
        </authorList>
    </citation>
    <scope>NUCLEOTIDE SEQUENCE [LARGE SCALE GENOMIC DNA]</scope>
    <source>
        <strain evidence="3 4">DSM 110363</strain>
    </source>
</reference>
<dbReference type="PANTHER" id="PTHR12374">
    <property type="entry name" value="TRANSCRIPTIONAL ADAPTOR 2 ADA2 -RELATED"/>
    <property type="match status" value="1"/>
</dbReference>
<dbReference type="FunFam" id="1.10.10.10:FF:000087">
    <property type="entry name" value="Transcriptional adapter 2"/>
    <property type="match status" value="1"/>
</dbReference>
<dbReference type="EMBL" id="WUBL01000082">
    <property type="protein sequence ID" value="KAF2966754.1"/>
    <property type="molecule type" value="Genomic_DNA"/>
</dbReference>
<comment type="caution">
    <text evidence="3">The sequence shown here is derived from an EMBL/GenBank/DDBJ whole genome shotgun (WGS) entry which is preliminary data.</text>
</comment>
<dbReference type="GO" id="GO:0006338">
    <property type="term" value="P:chromatin remodeling"/>
    <property type="evidence" value="ECO:0007669"/>
    <property type="project" value="TreeGrafter"/>
</dbReference>
<evidence type="ECO:0000313" key="3">
    <source>
        <dbReference type="EMBL" id="KAF2966754.1"/>
    </source>
</evidence>
<accession>A0A7C8MVU0</accession>
<feature type="region of interest" description="Disordered" evidence="1">
    <location>
        <begin position="1"/>
        <end position="25"/>
    </location>
</feature>
<dbReference type="InterPro" id="IPR036388">
    <property type="entry name" value="WH-like_DNA-bd_sf"/>
</dbReference>
<evidence type="ECO:0000313" key="4">
    <source>
        <dbReference type="Proteomes" id="UP000481858"/>
    </source>
</evidence>
<sequence length="407" mass="46155">MATSTSTKPSEPNKPCDINNLMSPPEAPKFECFAHNSNNNNKHNVANMSKPIDVVMSDVRRLPGPVQPLSPPISPATKLDNNVMNVVGTSTKDPILFPTHDIANSPPQQPLFAQEESADARRIVDHHVLARPAELFKNATPPEQDDYELVLYFQSQVMKKYLENPRSWLKRERALLIADRQAQARQRHFKLQPILPAKTQPIRKEVQRAKPARAPRVSKSTAVKSTPTKPRPIRAGPGPAVATIHNGLTKRTARAPSSTPDPTPRRTTQTRADDDFESIPDYCPPLDSMPSKINILKMEWKTGITDLTNDPHRHLLHEEEVTLASSLRLTAAVYLTSKRRIFQRRLECFPQDKEFRKTDAQQACKIDVNKASKLWTAFEKIGWFRREWFVQWLPPNDAKDSDVEVEE</sequence>
<dbReference type="Gene3D" id="1.10.10.10">
    <property type="entry name" value="Winged helix-like DNA-binding domain superfamily/Winged helix DNA-binding domain"/>
    <property type="match status" value="1"/>
</dbReference>
<dbReference type="GO" id="GO:0006357">
    <property type="term" value="P:regulation of transcription by RNA polymerase II"/>
    <property type="evidence" value="ECO:0007669"/>
    <property type="project" value="TreeGrafter"/>
</dbReference>
<dbReference type="InParanoid" id="A0A7C8MVU0"/>
<name>A0A7C8MVU0_9PEZI</name>
<dbReference type="GO" id="GO:0003713">
    <property type="term" value="F:transcription coactivator activity"/>
    <property type="evidence" value="ECO:0007669"/>
    <property type="project" value="TreeGrafter"/>
</dbReference>
<evidence type="ECO:0000256" key="1">
    <source>
        <dbReference type="SAM" id="MobiDB-lite"/>
    </source>
</evidence>
<feature type="compositionally biased region" description="Polar residues" evidence="1">
    <location>
        <begin position="1"/>
        <end position="10"/>
    </location>
</feature>
<organism evidence="3 4">
    <name type="scientific">Xylaria multiplex</name>
    <dbReference type="NCBI Taxonomy" id="323545"/>
    <lineage>
        <taxon>Eukaryota</taxon>
        <taxon>Fungi</taxon>
        <taxon>Dikarya</taxon>
        <taxon>Ascomycota</taxon>
        <taxon>Pezizomycotina</taxon>
        <taxon>Sordariomycetes</taxon>
        <taxon>Xylariomycetidae</taxon>
        <taxon>Xylariales</taxon>
        <taxon>Xylariaceae</taxon>
        <taxon>Xylaria</taxon>
    </lineage>
</organism>
<evidence type="ECO:0000259" key="2">
    <source>
        <dbReference type="PROSITE" id="PS50934"/>
    </source>
</evidence>
<dbReference type="InterPro" id="IPR009057">
    <property type="entry name" value="Homeodomain-like_sf"/>
</dbReference>
<dbReference type="OrthoDB" id="5598695at2759"/>
<dbReference type="GO" id="GO:0070210">
    <property type="term" value="C:Rpd3L-Expanded complex"/>
    <property type="evidence" value="ECO:0007669"/>
    <property type="project" value="TreeGrafter"/>
</dbReference>
<dbReference type="GO" id="GO:0003682">
    <property type="term" value="F:chromatin binding"/>
    <property type="evidence" value="ECO:0007669"/>
    <property type="project" value="TreeGrafter"/>
</dbReference>
<dbReference type="InterPro" id="IPR007526">
    <property type="entry name" value="SWIRM"/>
</dbReference>
<keyword evidence="4" id="KW-1185">Reference proteome</keyword>
<gene>
    <name evidence="3" type="ORF">GQX73_g6852</name>
</gene>
<feature type="domain" description="SWIRM" evidence="2">
    <location>
        <begin position="296"/>
        <end position="395"/>
    </location>
</feature>
<dbReference type="PROSITE" id="PS50934">
    <property type="entry name" value="SWIRM"/>
    <property type="match status" value="1"/>
</dbReference>